<dbReference type="InterPro" id="IPR011343">
    <property type="entry name" value="DeoC"/>
</dbReference>
<dbReference type="EMBL" id="CP157483">
    <property type="protein sequence ID" value="XBO43080.1"/>
    <property type="molecule type" value="Genomic_DNA"/>
</dbReference>
<dbReference type="PANTHER" id="PTHR10889:SF1">
    <property type="entry name" value="DEOXYRIBOSE-PHOSPHATE ALDOLASE"/>
    <property type="match status" value="1"/>
</dbReference>
<dbReference type="GO" id="GO:0009264">
    <property type="term" value="P:deoxyribonucleotide catabolic process"/>
    <property type="evidence" value="ECO:0007669"/>
    <property type="project" value="InterPro"/>
</dbReference>
<evidence type="ECO:0008006" key="4">
    <source>
        <dbReference type="Google" id="ProtNLM"/>
    </source>
</evidence>
<dbReference type="GO" id="GO:0004139">
    <property type="term" value="F:deoxyribose-phosphate aldolase activity"/>
    <property type="evidence" value="ECO:0007669"/>
    <property type="project" value="InterPro"/>
</dbReference>
<protein>
    <recommendedName>
        <fullName evidence="4">2-deoxy-D-ribose 5-phosphate aldolase</fullName>
    </recommendedName>
</protein>
<accession>A0AAU7JS08</accession>
<keyword evidence="1" id="KW-0963">Cytoplasm</keyword>
<dbReference type="InterPro" id="IPR013785">
    <property type="entry name" value="Aldolase_TIM"/>
</dbReference>
<dbReference type="AlphaFoldDB" id="A0AAU7JS08"/>
<dbReference type="Gene3D" id="3.20.20.70">
    <property type="entry name" value="Aldolase class I"/>
    <property type="match status" value="1"/>
</dbReference>
<dbReference type="CDD" id="cd00945">
    <property type="entry name" value="Aldolase_Class_I"/>
    <property type="match status" value="1"/>
</dbReference>
<sequence length="255" mass="27867">MMEQSPTGRRKIPQRVQISRVQLASSLDSRLYDDHLSERDIATGCARARHWGLASVIVRPANLRLAAAELSGSTVGCTTVVGWNADDSEPMLPMETLEEAHRLVAAGATELGLVATAGRIRRNGGAPFTETLTGLVDAMRPLGIRVRLVTDPESLTSSELRDACHLAAETYVWMAQGGSWRGRRADLAEIQLMRASLPMDVLLKWTDPVRRLETLLLCIALGIDRFNGDVEDLMQAATRAEWLGPLTIPQAGVDF</sequence>
<dbReference type="PANTHER" id="PTHR10889">
    <property type="entry name" value="DEOXYRIBOSE-PHOSPHATE ALDOLASE"/>
    <property type="match status" value="1"/>
</dbReference>
<reference evidence="3" key="1">
    <citation type="submission" date="2024-05" db="EMBL/GenBank/DDBJ databases">
        <authorList>
            <person name="Kim S."/>
            <person name="Heo J."/>
            <person name="Choi H."/>
            <person name="Choi Y."/>
            <person name="Kwon S.-W."/>
            <person name="Kim Y."/>
        </authorList>
    </citation>
    <scope>NUCLEOTIDE SEQUENCE</scope>
    <source>
        <strain evidence="3">KACC 23699</strain>
    </source>
</reference>
<name>A0AAU7JS08_9MICO</name>
<evidence type="ECO:0000313" key="3">
    <source>
        <dbReference type="EMBL" id="XBO43080.1"/>
    </source>
</evidence>
<dbReference type="GO" id="GO:0016052">
    <property type="term" value="P:carbohydrate catabolic process"/>
    <property type="evidence" value="ECO:0007669"/>
    <property type="project" value="TreeGrafter"/>
</dbReference>
<dbReference type="InterPro" id="IPR002915">
    <property type="entry name" value="DeoC/FbaB/LacD_aldolase"/>
</dbReference>
<proteinExistence type="predicted"/>
<dbReference type="GO" id="GO:0005737">
    <property type="term" value="C:cytoplasm"/>
    <property type="evidence" value="ECO:0007669"/>
    <property type="project" value="InterPro"/>
</dbReference>
<dbReference type="RefSeq" id="WP_406830508.1">
    <property type="nucleotide sequence ID" value="NZ_CP157483.1"/>
</dbReference>
<organism evidence="3">
    <name type="scientific">Pedococcus sp. KACC 23699</name>
    <dbReference type="NCBI Taxonomy" id="3149228"/>
    <lineage>
        <taxon>Bacteria</taxon>
        <taxon>Bacillati</taxon>
        <taxon>Actinomycetota</taxon>
        <taxon>Actinomycetes</taxon>
        <taxon>Micrococcales</taxon>
        <taxon>Intrasporangiaceae</taxon>
        <taxon>Pedococcus</taxon>
    </lineage>
</organism>
<keyword evidence="2" id="KW-0704">Schiff base</keyword>
<gene>
    <name evidence="3" type="ORF">ABEG17_16135</name>
</gene>
<evidence type="ECO:0000256" key="2">
    <source>
        <dbReference type="ARBA" id="ARBA00023270"/>
    </source>
</evidence>
<dbReference type="SMART" id="SM01133">
    <property type="entry name" value="DeoC"/>
    <property type="match status" value="1"/>
</dbReference>
<dbReference type="SUPFAM" id="SSF51569">
    <property type="entry name" value="Aldolase"/>
    <property type="match status" value="1"/>
</dbReference>
<evidence type="ECO:0000256" key="1">
    <source>
        <dbReference type="ARBA" id="ARBA00022490"/>
    </source>
</evidence>